<protein>
    <submittedName>
        <fullName evidence="2">Uncharacterized protein</fullName>
    </submittedName>
</protein>
<sequence length="303" mass="34845">MHHHDLLSEFTEFYNKLEHVEFLDYSGSIEMFNSLSHYPSRNDLGFGTNYDSSILENITRKTVNKPLSSLYLYACIPVEDLQQFLQKTKFKNGCEIYCEVENSEGKTIHMFVTSIDDEQGFEIETFPEKSSLIVADQKYDGKEKRILTLSLIELSTDCESLHDPELSSQDSESGDIPFNVTMKTQPTLPVFSDDLVDGEQDFVLENIKENDWIKINIISQDNFHVRYSHQMLESNFPKNEFATAQERLTIINATLGCRISIIKVEELIGTIQNLENGRIPVPDPFCRNSRKRGPPSFFENESQ</sequence>
<evidence type="ECO:0000313" key="2">
    <source>
        <dbReference type="WBParaSite" id="JU765_v2.g5404.t1"/>
    </source>
</evidence>
<evidence type="ECO:0000313" key="1">
    <source>
        <dbReference type="Proteomes" id="UP000887576"/>
    </source>
</evidence>
<reference evidence="2" key="1">
    <citation type="submission" date="2022-11" db="UniProtKB">
        <authorList>
            <consortium name="WormBaseParasite"/>
        </authorList>
    </citation>
    <scope>IDENTIFICATION</scope>
</reference>
<organism evidence="1 2">
    <name type="scientific">Panagrolaimus sp. JU765</name>
    <dbReference type="NCBI Taxonomy" id="591449"/>
    <lineage>
        <taxon>Eukaryota</taxon>
        <taxon>Metazoa</taxon>
        <taxon>Ecdysozoa</taxon>
        <taxon>Nematoda</taxon>
        <taxon>Chromadorea</taxon>
        <taxon>Rhabditida</taxon>
        <taxon>Tylenchina</taxon>
        <taxon>Panagrolaimomorpha</taxon>
        <taxon>Panagrolaimoidea</taxon>
        <taxon>Panagrolaimidae</taxon>
        <taxon>Panagrolaimus</taxon>
    </lineage>
</organism>
<accession>A0AC34RD01</accession>
<proteinExistence type="predicted"/>
<name>A0AC34RD01_9BILA</name>
<dbReference type="Proteomes" id="UP000887576">
    <property type="component" value="Unplaced"/>
</dbReference>
<dbReference type="WBParaSite" id="JU765_v2.g5404.t1">
    <property type="protein sequence ID" value="JU765_v2.g5404.t1"/>
    <property type="gene ID" value="JU765_v2.g5404"/>
</dbReference>